<dbReference type="Proteomes" id="UP000034786">
    <property type="component" value="Unassembled WGS sequence"/>
</dbReference>
<evidence type="ECO:0000313" key="2">
    <source>
        <dbReference type="Proteomes" id="UP000034786"/>
    </source>
</evidence>
<keyword evidence="2" id="KW-1185">Reference proteome</keyword>
<accession>A0A0M2GTX3</accession>
<comment type="caution">
    <text evidence="1">The sequence shown here is derived from an EMBL/GenBank/DDBJ whole genome shotgun (WGS) entry which is preliminary data.</text>
</comment>
<dbReference type="PATRIC" id="fig|284040.3.peg.175"/>
<evidence type="ECO:0008006" key="3">
    <source>
        <dbReference type="Google" id="ProtNLM"/>
    </source>
</evidence>
<dbReference type="RefSeq" id="WP_031131276.1">
    <property type="nucleotide sequence ID" value="NZ_JBMVBE010000015.1"/>
</dbReference>
<dbReference type="AlphaFoldDB" id="A0A0M2GTX3"/>
<evidence type="ECO:0000313" key="1">
    <source>
        <dbReference type="EMBL" id="KJK41413.1"/>
    </source>
</evidence>
<protein>
    <recommendedName>
        <fullName evidence="3">DUF1963 domain-containing protein</fullName>
    </recommendedName>
</protein>
<dbReference type="Gene3D" id="2.30.320.10">
    <property type="entry name" value="YwqG-like"/>
    <property type="match status" value="1"/>
</dbReference>
<proteinExistence type="predicted"/>
<gene>
    <name evidence="1" type="ORF">UK15_00845</name>
</gene>
<reference evidence="2" key="1">
    <citation type="submission" date="2015-02" db="EMBL/GenBank/DDBJ databases">
        <authorList>
            <person name="Ju K.-S."/>
            <person name="Doroghazi J.R."/>
            <person name="Metcalf W."/>
        </authorList>
    </citation>
    <scope>NUCLEOTIDE SEQUENCE [LARGE SCALE GENOMIC DNA]</scope>
    <source>
        <strain evidence="2">NRRL B-16380</strain>
    </source>
</reference>
<dbReference type="EMBL" id="JYJH01000001">
    <property type="protein sequence ID" value="KJK41413.1"/>
    <property type="molecule type" value="Genomic_DNA"/>
</dbReference>
<name>A0A0M2GTX3_9ACTN</name>
<organism evidence="1 2">
    <name type="scientific">Streptomyces variegatus</name>
    <dbReference type="NCBI Taxonomy" id="284040"/>
    <lineage>
        <taxon>Bacteria</taxon>
        <taxon>Bacillati</taxon>
        <taxon>Actinomycetota</taxon>
        <taxon>Actinomycetes</taxon>
        <taxon>Kitasatosporales</taxon>
        <taxon>Streptomycetaceae</taxon>
        <taxon>Streptomyces</taxon>
    </lineage>
</organism>
<sequence length="216" mass="22974">MQATLMIYDGTAAPDADVPRTGGVPLAPEGFTWPVCGDYCGGPMQFFAHLPVEYGVLSVFVCQNDPGACELWDATSGANRVLLFPPAGLVPVAVPEKGVTLLPAVSAITTRVVTLEPEEDDGDDLPRDTYDLARSGWKREPDERFGKQREVLGSLGGSPSYLDDDRLPGCPSCSGTTEFAAHLEEGIDRQTAMNLGGQLGYVFVCRPCSEGAFLTG</sequence>